<dbReference type="Pfam" id="PF13411">
    <property type="entry name" value="MerR_1"/>
    <property type="match status" value="1"/>
</dbReference>
<dbReference type="PROSITE" id="PS50937">
    <property type="entry name" value="HTH_MERR_2"/>
    <property type="match status" value="1"/>
</dbReference>
<dbReference type="EMBL" id="JACJVR010000050">
    <property type="protein sequence ID" value="MBB6692250.1"/>
    <property type="molecule type" value="Genomic_DNA"/>
</dbReference>
<keyword evidence="7" id="KW-1185">Reference proteome</keyword>
<evidence type="ECO:0000256" key="3">
    <source>
        <dbReference type="ARBA" id="ARBA00023125"/>
    </source>
</evidence>
<sequence length="356" mass="41199">MHIKQLARRLNVSARTIRYYEEAGLISPRKHSDNQYRLFDERDVRRLQTILSLRAVGISVEDTRSLLAELDRGNEDGVLHALELQRSMMFSQLVELKNNIETADRMIQRLKTNGSLAWGDIFEWTEGAKRLRELRSNWRDHWDFDRQADSHDERVRGQGPGDEGRRFADYSTALQLVVDWIDPRPGERGLDIGTGTGNLAGLFLERGVQMAGIDQSKEMLRRCRSKFPSMETKLGNFLAIPYLDHSFDFAASSYALHHLDEEQKLLALAEIRRVLKPHGTICIADLMFENEEARGRYLERLRREGDTAFVGWIESESFADRSRLLDWLNREGYLTQAKQVSELLHVIRAVPVRRGY</sequence>
<dbReference type="InterPro" id="IPR013216">
    <property type="entry name" value="Methyltransf_11"/>
</dbReference>
<organism evidence="6 7">
    <name type="scientific">Cohnella xylanilytica</name>
    <dbReference type="NCBI Taxonomy" id="557555"/>
    <lineage>
        <taxon>Bacteria</taxon>
        <taxon>Bacillati</taxon>
        <taxon>Bacillota</taxon>
        <taxon>Bacilli</taxon>
        <taxon>Bacillales</taxon>
        <taxon>Paenibacillaceae</taxon>
        <taxon>Cohnella</taxon>
    </lineage>
</organism>
<dbReference type="InterPro" id="IPR009061">
    <property type="entry name" value="DNA-bd_dom_put_sf"/>
</dbReference>
<dbReference type="SMART" id="SM00422">
    <property type="entry name" value="HTH_MERR"/>
    <property type="match status" value="1"/>
</dbReference>
<dbReference type="SUPFAM" id="SSF46955">
    <property type="entry name" value="Putative DNA-binding domain"/>
    <property type="match status" value="1"/>
</dbReference>
<dbReference type="InterPro" id="IPR047057">
    <property type="entry name" value="MerR_fam"/>
</dbReference>
<evidence type="ECO:0000256" key="2">
    <source>
        <dbReference type="ARBA" id="ARBA00023015"/>
    </source>
</evidence>
<evidence type="ECO:0000259" key="5">
    <source>
        <dbReference type="PROSITE" id="PS50937"/>
    </source>
</evidence>
<dbReference type="SUPFAM" id="SSF53335">
    <property type="entry name" value="S-adenosyl-L-methionine-dependent methyltransferases"/>
    <property type="match status" value="1"/>
</dbReference>
<protein>
    <submittedName>
        <fullName evidence="6">Methyltransferase domain-containing protein</fullName>
    </submittedName>
</protein>
<dbReference type="GO" id="GO:0003700">
    <property type="term" value="F:DNA-binding transcription factor activity"/>
    <property type="evidence" value="ECO:0007669"/>
    <property type="project" value="InterPro"/>
</dbReference>
<dbReference type="GO" id="GO:0032259">
    <property type="term" value="P:methylation"/>
    <property type="evidence" value="ECO:0007669"/>
    <property type="project" value="UniProtKB-KW"/>
</dbReference>
<dbReference type="Pfam" id="PF08241">
    <property type="entry name" value="Methyltransf_11"/>
    <property type="match status" value="1"/>
</dbReference>
<dbReference type="Gene3D" id="3.40.50.150">
    <property type="entry name" value="Vaccinia Virus protein VP39"/>
    <property type="match status" value="1"/>
</dbReference>
<proteinExistence type="predicted"/>
<keyword evidence="2" id="KW-0805">Transcription regulation</keyword>
<dbReference type="InterPro" id="IPR029063">
    <property type="entry name" value="SAM-dependent_MTases_sf"/>
</dbReference>
<keyword evidence="1" id="KW-0678">Repressor</keyword>
<dbReference type="PANTHER" id="PTHR30204">
    <property type="entry name" value="REDOX-CYCLING DRUG-SENSING TRANSCRIPTIONAL ACTIVATOR SOXR"/>
    <property type="match status" value="1"/>
</dbReference>
<dbReference type="InterPro" id="IPR000551">
    <property type="entry name" value="MerR-type_HTH_dom"/>
</dbReference>
<dbReference type="AlphaFoldDB" id="A0A841U2C8"/>
<evidence type="ECO:0000313" key="7">
    <source>
        <dbReference type="Proteomes" id="UP000553776"/>
    </source>
</evidence>
<dbReference type="CDD" id="cd02440">
    <property type="entry name" value="AdoMet_MTases"/>
    <property type="match status" value="1"/>
</dbReference>
<dbReference type="PANTHER" id="PTHR30204:SF69">
    <property type="entry name" value="MERR-FAMILY TRANSCRIPTIONAL REGULATOR"/>
    <property type="match status" value="1"/>
</dbReference>
<feature type="domain" description="HTH merR-type" evidence="5">
    <location>
        <begin position="1"/>
        <end position="69"/>
    </location>
</feature>
<evidence type="ECO:0000313" key="6">
    <source>
        <dbReference type="EMBL" id="MBB6692250.1"/>
    </source>
</evidence>
<dbReference type="Gene3D" id="1.10.1660.10">
    <property type="match status" value="1"/>
</dbReference>
<dbReference type="CDD" id="cd01106">
    <property type="entry name" value="HTH_TipAL-Mta"/>
    <property type="match status" value="1"/>
</dbReference>
<dbReference type="PRINTS" id="PR00040">
    <property type="entry name" value="HTHMERR"/>
</dbReference>
<dbReference type="Proteomes" id="UP000553776">
    <property type="component" value="Unassembled WGS sequence"/>
</dbReference>
<dbReference type="GO" id="GO:0008757">
    <property type="term" value="F:S-adenosylmethionine-dependent methyltransferase activity"/>
    <property type="evidence" value="ECO:0007669"/>
    <property type="project" value="InterPro"/>
</dbReference>
<keyword evidence="4" id="KW-0804">Transcription</keyword>
<reference evidence="6 7" key="1">
    <citation type="submission" date="2020-08" db="EMBL/GenBank/DDBJ databases">
        <title>Cohnella phylogeny.</title>
        <authorList>
            <person name="Dunlap C."/>
        </authorList>
    </citation>
    <scope>NUCLEOTIDE SEQUENCE [LARGE SCALE GENOMIC DNA]</scope>
    <source>
        <strain evidence="6 7">DSM 25239</strain>
    </source>
</reference>
<comment type="caution">
    <text evidence="6">The sequence shown here is derived from an EMBL/GenBank/DDBJ whole genome shotgun (WGS) entry which is preliminary data.</text>
</comment>
<keyword evidence="6" id="KW-0489">Methyltransferase</keyword>
<keyword evidence="6" id="KW-0808">Transferase</keyword>
<dbReference type="GO" id="GO:0003677">
    <property type="term" value="F:DNA binding"/>
    <property type="evidence" value="ECO:0007669"/>
    <property type="project" value="UniProtKB-KW"/>
</dbReference>
<name>A0A841U2C8_9BACL</name>
<evidence type="ECO:0000256" key="4">
    <source>
        <dbReference type="ARBA" id="ARBA00023163"/>
    </source>
</evidence>
<evidence type="ECO:0000256" key="1">
    <source>
        <dbReference type="ARBA" id="ARBA00022491"/>
    </source>
</evidence>
<keyword evidence="3" id="KW-0238">DNA-binding</keyword>
<gene>
    <name evidence="6" type="ORF">H7B90_12635</name>
</gene>
<accession>A0A841U2C8</accession>